<dbReference type="Gene3D" id="1.25.40.20">
    <property type="entry name" value="Ankyrin repeat-containing domain"/>
    <property type="match status" value="2"/>
</dbReference>
<evidence type="ECO:0000313" key="4">
    <source>
        <dbReference type="EMBL" id="QNE76606.1"/>
    </source>
</evidence>
<dbReference type="Proteomes" id="UP000515307">
    <property type="component" value="Chromosome"/>
</dbReference>
<evidence type="ECO:0000256" key="2">
    <source>
        <dbReference type="ARBA" id="ARBA00023043"/>
    </source>
</evidence>
<feature type="repeat" description="ANK" evidence="3">
    <location>
        <begin position="162"/>
        <end position="194"/>
    </location>
</feature>
<dbReference type="KEGG" id="sfiy:F0344_20010"/>
<feature type="repeat" description="ANK" evidence="3">
    <location>
        <begin position="44"/>
        <end position="84"/>
    </location>
</feature>
<protein>
    <submittedName>
        <fullName evidence="4">Ankryin</fullName>
    </submittedName>
</protein>
<evidence type="ECO:0000256" key="3">
    <source>
        <dbReference type="PROSITE-ProRule" id="PRU00023"/>
    </source>
</evidence>
<sequence>MSESMSESLLAAVTPAHGGDASDRAALVRSLIADRADVSARDEQGAAPLHRAVEAPYDGDGPLPSLEVVRALLECGADVHATDSKGVTPAGWVVARSGAEAEAQRVRRSVEVLALLVEHGARLDGPSGLRTGGSLAHHSDVTQQVYAFLLDHGAPIDAVDDRGDTPLHATVRSRRPELVKLLLERGADTAAVDGLGRTPLGFAERQAQAETVAVLKAAGAPARVRYPVVEGGPLPIDMGAVRQVAGVMRAERAAVCEAAGIPDDSGWLAELVEPDLDSYQELAARFSDGIDPDLLGSVPEMCAKALGDTGATRTLLGDRLVDTPFFHHGDLVVKGHLRVAAPFVLTGSLTVEGVLADCGPASVVAVCGDVTARGVFTDGDVKCGDIHAEVVYGFYNDHTLQAGRIHARLVIEDDHETIATVEADLYFDQDDYQQGYGDGVQEQLRELLVDDVFAADEDEDEEMLDSRLLMTRLSEGLPVFRVDAAPEGH</sequence>
<dbReference type="SUPFAM" id="SSF48403">
    <property type="entry name" value="Ankyrin repeat"/>
    <property type="match status" value="1"/>
</dbReference>
<dbReference type="AlphaFoldDB" id="A0A7G7BMP1"/>
<name>A0A7G7BMP1_9ACTN</name>
<proteinExistence type="predicted"/>
<gene>
    <name evidence="4" type="ORF">F0344_20010</name>
</gene>
<reference evidence="5" key="1">
    <citation type="submission" date="2019-10" db="EMBL/GenBank/DDBJ databases">
        <title>Antimicrobial potential of Antarctic Bacteria.</title>
        <authorList>
            <person name="Benaud N."/>
            <person name="Edwards R.J."/>
            <person name="Ferrari B.C."/>
        </authorList>
    </citation>
    <scope>NUCLEOTIDE SEQUENCE [LARGE SCALE GENOMIC DNA]</scope>
    <source>
        <strain evidence="5">NBSH44</strain>
    </source>
</reference>
<dbReference type="PROSITE" id="PS50088">
    <property type="entry name" value="ANK_REPEAT"/>
    <property type="match status" value="2"/>
</dbReference>
<keyword evidence="2 3" id="KW-0040">ANK repeat</keyword>
<dbReference type="InterPro" id="IPR036770">
    <property type="entry name" value="Ankyrin_rpt-contain_sf"/>
</dbReference>
<dbReference type="InterPro" id="IPR050745">
    <property type="entry name" value="Multifunctional_regulatory"/>
</dbReference>
<dbReference type="EMBL" id="CP045702">
    <property type="protein sequence ID" value="QNE76606.1"/>
    <property type="molecule type" value="Genomic_DNA"/>
</dbReference>
<evidence type="ECO:0000256" key="1">
    <source>
        <dbReference type="ARBA" id="ARBA00022737"/>
    </source>
</evidence>
<dbReference type="PANTHER" id="PTHR24189">
    <property type="entry name" value="MYOTROPHIN"/>
    <property type="match status" value="1"/>
</dbReference>
<keyword evidence="1" id="KW-0677">Repeat</keyword>
<keyword evidence="5" id="KW-1185">Reference proteome</keyword>
<dbReference type="PANTHER" id="PTHR24189:SF50">
    <property type="entry name" value="ANKYRIN REPEAT AND SOCS BOX PROTEIN 2"/>
    <property type="match status" value="1"/>
</dbReference>
<dbReference type="Pfam" id="PF12796">
    <property type="entry name" value="Ank_2"/>
    <property type="match status" value="1"/>
</dbReference>
<dbReference type="Pfam" id="PF00023">
    <property type="entry name" value="Ank"/>
    <property type="match status" value="1"/>
</dbReference>
<dbReference type="SMART" id="SM00248">
    <property type="entry name" value="ANK"/>
    <property type="match status" value="3"/>
</dbReference>
<organism evidence="4 5">
    <name type="scientific">Streptomyces finlayi</name>
    <dbReference type="NCBI Taxonomy" id="67296"/>
    <lineage>
        <taxon>Bacteria</taxon>
        <taxon>Bacillati</taxon>
        <taxon>Actinomycetota</taxon>
        <taxon>Actinomycetes</taxon>
        <taxon>Kitasatosporales</taxon>
        <taxon>Streptomycetaceae</taxon>
        <taxon>Streptomyces</taxon>
    </lineage>
</organism>
<dbReference type="PROSITE" id="PS50297">
    <property type="entry name" value="ANK_REP_REGION"/>
    <property type="match status" value="1"/>
</dbReference>
<accession>A0A7G7BMP1</accession>
<dbReference type="InterPro" id="IPR002110">
    <property type="entry name" value="Ankyrin_rpt"/>
</dbReference>
<evidence type="ECO:0000313" key="5">
    <source>
        <dbReference type="Proteomes" id="UP000515307"/>
    </source>
</evidence>